<accession>A0ABN9C8J2</accession>
<reference evidence="1" key="1">
    <citation type="submission" date="2023-05" db="EMBL/GenBank/DDBJ databases">
        <authorList>
            <person name="Stuckert A."/>
        </authorList>
    </citation>
    <scope>NUCLEOTIDE SEQUENCE</scope>
</reference>
<protein>
    <submittedName>
        <fullName evidence="1">Uncharacterized protein</fullName>
    </submittedName>
</protein>
<proteinExistence type="predicted"/>
<dbReference type="EMBL" id="CATNWA010008362">
    <property type="protein sequence ID" value="CAI9555948.1"/>
    <property type="molecule type" value="Genomic_DNA"/>
</dbReference>
<gene>
    <name evidence="1" type="ORF">SPARVUS_LOCUS4490404</name>
</gene>
<sequence length="41" mass="4634">MRLVPLKNLTIAKEFAVRNRTTPSPPFLRPFSPCSGQCLVF</sequence>
<evidence type="ECO:0000313" key="1">
    <source>
        <dbReference type="EMBL" id="CAI9555948.1"/>
    </source>
</evidence>
<name>A0ABN9C8J2_9NEOB</name>
<comment type="caution">
    <text evidence="1">The sequence shown here is derived from an EMBL/GenBank/DDBJ whole genome shotgun (WGS) entry which is preliminary data.</text>
</comment>
<dbReference type="Proteomes" id="UP001162483">
    <property type="component" value="Unassembled WGS sequence"/>
</dbReference>
<evidence type="ECO:0000313" key="2">
    <source>
        <dbReference type="Proteomes" id="UP001162483"/>
    </source>
</evidence>
<organism evidence="1 2">
    <name type="scientific">Staurois parvus</name>
    <dbReference type="NCBI Taxonomy" id="386267"/>
    <lineage>
        <taxon>Eukaryota</taxon>
        <taxon>Metazoa</taxon>
        <taxon>Chordata</taxon>
        <taxon>Craniata</taxon>
        <taxon>Vertebrata</taxon>
        <taxon>Euteleostomi</taxon>
        <taxon>Amphibia</taxon>
        <taxon>Batrachia</taxon>
        <taxon>Anura</taxon>
        <taxon>Neobatrachia</taxon>
        <taxon>Ranoidea</taxon>
        <taxon>Ranidae</taxon>
        <taxon>Staurois</taxon>
    </lineage>
</organism>
<keyword evidence="2" id="KW-1185">Reference proteome</keyword>